<dbReference type="Pfam" id="PF01081">
    <property type="entry name" value="Aldolase"/>
    <property type="match status" value="1"/>
</dbReference>
<dbReference type="PANTHER" id="PTHR30246">
    <property type="entry name" value="2-KETO-3-DEOXY-6-PHOSPHOGLUCONATE ALDOLASE"/>
    <property type="match status" value="1"/>
</dbReference>
<dbReference type="InterPro" id="IPR031338">
    <property type="entry name" value="KDPG/KHG_AS_2"/>
</dbReference>
<dbReference type="AlphaFoldDB" id="A0A172YAM6"/>
<organism evidence="6 7">
    <name type="scientific">Halotalea alkalilenta</name>
    <dbReference type="NCBI Taxonomy" id="376489"/>
    <lineage>
        <taxon>Bacteria</taxon>
        <taxon>Pseudomonadati</taxon>
        <taxon>Pseudomonadota</taxon>
        <taxon>Gammaproteobacteria</taxon>
        <taxon>Oceanospirillales</taxon>
        <taxon>Halomonadaceae</taxon>
        <taxon>Halotalea</taxon>
    </lineage>
</organism>
<dbReference type="EMBL" id="CP015243">
    <property type="protein sequence ID" value="ANF56288.1"/>
    <property type="molecule type" value="Genomic_DNA"/>
</dbReference>
<dbReference type="STRING" id="376489.A5892_01445"/>
<sequence length="212" mass="22227">MDLSAFDTALVQCPLVAILRGITPAEIDPALDALVEAGFKLIEVPLNSPDPFISIERLAARAPADVAVGAGTVLDSADVHRLADIGASLLVTPNVDLEVLKASRERGLGSLIGCLTPSEAFTALKAGARAVKLFPAARFGTGYLKDIKSVLPKQARVMAVGGVRLDNMAEWHAAGIQGFGFGSNLYTPGTDAATLGQRARALVAQWQRLERA</sequence>
<comment type="similarity">
    <text evidence="2">Belongs to the KHG/KDPG aldolase family.</text>
</comment>
<evidence type="ECO:0000256" key="1">
    <source>
        <dbReference type="ARBA" id="ARBA00004761"/>
    </source>
</evidence>
<evidence type="ECO:0000256" key="5">
    <source>
        <dbReference type="ARBA" id="ARBA00023277"/>
    </source>
</evidence>
<dbReference type="Gene3D" id="3.20.20.70">
    <property type="entry name" value="Aldolase class I"/>
    <property type="match status" value="1"/>
</dbReference>
<gene>
    <name evidence="6" type="ORF">A5892_01445</name>
</gene>
<dbReference type="InterPro" id="IPR013785">
    <property type="entry name" value="Aldolase_TIM"/>
</dbReference>
<dbReference type="RefSeq" id="WP_064121276.1">
    <property type="nucleotide sequence ID" value="NZ_CP015243.1"/>
</dbReference>
<dbReference type="KEGG" id="haa:A5892_01445"/>
<dbReference type="PANTHER" id="PTHR30246:SF1">
    <property type="entry name" value="2-DEHYDRO-3-DEOXY-6-PHOSPHOGALACTONATE ALDOLASE-RELATED"/>
    <property type="match status" value="1"/>
</dbReference>
<dbReference type="SUPFAM" id="SSF51569">
    <property type="entry name" value="Aldolase"/>
    <property type="match status" value="1"/>
</dbReference>
<dbReference type="NCBIfam" id="NF006600">
    <property type="entry name" value="PRK09140.1"/>
    <property type="match status" value="1"/>
</dbReference>
<evidence type="ECO:0000256" key="4">
    <source>
        <dbReference type="ARBA" id="ARBA00023239"/>
    </source>
</evidence>
<dbReference type="PROSITE" id="PS00160">
    <property type="entry name" value="ALDOLASE_KDPG_KHG_2"/>
    <property type="match status" value="1"/>
</dbReference>
<dbReference type="CDD" id="cd00452">
    <property type="entry name" value="KDPG_aldolase"/>
    <property type="match status" value="1"/>
</dbReference>
<dbReference type="Proteomes" id="UP000077875">
    <property type="component" value="Chromosome"/>
</dbReference>
<reference evidence="6 7" key="1">
    <citation type="submission" date="2016-04" db="EMBL/GenBank/DDBJ databases">
        <title>Complete Genome Sequence of Halotalea alkalilenta IHB B 13600.</title>
        <authorList>
            <person name="Swarnkar M.K."/>
            <person name="Sharma A."/>
            <person name="Kaushal K."/>
            <person name="Soni R."/>
            <person name="Rana S."/>
            <person name="Singh A.K."/>
            <person name="Gulati A."/>
        </authorList>
    </citation>
    <scope>NUCLEOTIDE SEQUENCE [LARGE SCALE GENOMIC DNA]</scope>
    <source>
        <strain evidence="6 7">IHB B 13600</strain>
    </source>
</reference>
<name>A0A172YAM6_9GAMM</name>
<proteinExistence type="inferred from homology"/>
<evidence type="ECO:0000313" key="7">
    <source>
        <dbReference type="Proteomes" id="UP000077875"/>
    </source>
</evidence>
<keyword evidence="5" id="KW-0119">Carbohydrate metabolism</keyword>
<comment type="subunit">
    <text evidence="3">Homotrimer.</text>
</comment>
<evidence type="ECO:0000256" key="2">
    <source>
        <dbReference type="ARBA" id="ARBA00006906"/>
    </source>
</evidence>
<keyword evidence="7" id="KW-1185">Reference proteome</keyword>
<keyword evidence="4" id="KW-0456">Lyase</keyword>
<comment type="pathway">
    <text evidence="1">Carbohydrate acid metabolism.</text>
</comment>
<dbReference type="InterPro" id="IPR000887">
    <property type="entry name" value="Aldlse_KDPG_KHG"/>
</dbReference>
<evidence type="ECO:0000313" key="6">
    <source>
        <dbReference type="EMBL" id="ANF56288.1"/>
    </source>
</evidence>
<dbReference type="GO" id="GO:0016829">
    <property type="term" value="F:lyase activity"/>
    <property type="evidence" value="ECO:0007669"/>
    <property type="project" value="UniProtKB-KW"/>
</dbReference>
<accession>A0A172YAM6</accession>
<evidence type="ECO:0000256" key="3">
    <source>
        <dbReference type="ARBA" id="ARBA00011233"/>
    </source>
</evidence>
<protein>
    <submittedName>
        <fullName evidence="6">2-dehydro-3-deoxy-6-phosphogalactonate aldolase</fullName>
    </submittedName>
</protein>